<sequence>MRRLRSKSRAVITKREGLSGTSLSAEAKNPNSIRRKEIAEGAAKLFWQRPDNRRDDIHR</sequence>
<dbReference type="EMBL" id="JAAIUW010000005">
    <property type="protein sequence ID" value="KAF7831068.1"/>
    <property type="molecule type" value="Genomic_DNA"/>
</dbReference>
<dbReference type="Proteomes" id="UP000634136">
    <property type="component" value="Unassembled WGS sequence"/>
</dbReference>
<reference evidence="1" key="1">
    <citation type="submission" date="2020-09" db="EMBL/GenBank/DDBJ databases">
        <title>Genome-Enabled Discovery of Anthraquinone Biosynthesis in Senna tora.</title>
        <authorList>
            <person name="Kang S.-H."/>
            <person name="Pandey R.P."/>
            <person name="Lee C.-M."/>
            <person name="Sim J.-S."/>
            <person name="Jeong J.-T."/>
            <person name="Choi B.-S."/>
            <person name="Jung M."/>
            <person name="Ginzburg D."/>
            <person name="Zhao K."/>
            <person name="Won S.Y."/>
            <person name="Oh T.-J."/>
            <person name="Yu Y."/>
            <person name="Kim N.-H."/>
            <person name="Lee O.R."/>
            <person name="Lee T.-H."/>
            <person name="Bashyal P."/>
            <person name="Kim T.-S."/>
            <person name="Lee W.-H."/>
            <person name="Kawkins C."/>
            <person name="Kim C.-K."/>
            <person name="Kim J.S."/>
            <person name="Ahn B.O."/>
            <person name="Rhee S.Y."/>
            <person name="Sohng J.K."/>
        </authorList>
    </citation>
    <scope>NUCLEOTIDE SEQUENCE</scope>
    <source>
        <tissue evidence="1">Leaf</tissue>
    </source>
</reference>
<comment type="caution">
    <text evidence="1">The sequence shown here is derived from an EMBL/GenBank/DDBJ whole genome shotgun (WGS) entry which is preliminary data.</text>
</comment>
<name>A0A834TYQ5_9FABA</name>
<proteinExistence type="predicted"/>
<protein>
    <submittedName>
        <fullName evidence="1">Uncharacterized protein</fullName>
    </submittedName>
</protein>
<dbReference type="AlphaFoldDB" id="A0A834TYQ5"/>
<accession>A0A834TYQ5</accession>
<organism evidence="1 2">
    <name type="scientific">Senna tora</name>
    <dbReference type="NCBI Taxonomy" id="362788"/>
    <lineage>
        <taxon>Eukaryota</taxon>
        <taxon>Viridiplantae</taxon>
        <taxon>Streptophyta</taxon>
        <taxon>Embryophyta</taxon>
        <taxon>Tracheophyta</taxon>
        <taxon>Spermatophyta</taxon>
        <taxon>Magnoliopsida</taxon>
        <taxon>eudicotyledons</taxon>
        <taxon>Gunneridae</taxon>
        <taxon>Pentapetalae</taxon>
        <taxon>rosids</taxon>
        <taxon>fabids</taxon>
        <taxon>Fabales</taxon>
        <taxon>Fabaceae</taxon>
        <taxon>Caesalpinioideae</taxon>
        <taxon>Cassia clade</taxon>
        <taxon>Senna</taxon>
    </lineage>
</organism>
<evidence type="ECO:0000313" key="1">
    <source>
        <dbReference type="EMBL" id="KAF7831068.1"/>
    </source>
</evidence>
<gene>
    <name evidence="1" type="ORF">G2W53_013401</name>
</gene>
<evidence type="ECO:0000313" key="2">
    <source>
        <dbReference type="Proteomes" id="UP000634136"/>
    </source>
</evidence>
<keyword evidence="2" id="KW-1185">Reference proteome</keyword>